<dbReference type="InterPro" id="IPR013517">
    <property type="entry name" value="FG-GAP"/>
</dbReference>
<dbReference type="EMBL" id="MU001780">
    <property type="protein sequence ID" value="KAF2798617.1"/>
    <property type="molecule type" value="Genomic_DNA"/>
</dbReference>
<dbReference type="OrthoDB" id="3915838at2759"/>
<reference evidence="2" key="1">
    <citation type="journal article" date="2020" name="Stud. Mycol.">
        <title>101 Dothideomycetes genomes: a test case for predicting lifestyles and emergence of pathogens.</title>
        <authorList>
            <person name="Haridas S."/>
            <person name="Albert R."/>
            <person name="Binder M."/>
            <person name="Bloem J."/>
            <person name="Labutti K."/>
            <person name="Salamov A."/>
            <person name="Andreopoulos B."/>
            <person name="Baker S."/>
            <person name="Barry K."/>
            <person name="Bills G."/>
            <person name="Bluhm B."/>
            <person name="Cannon C."/>
            <person name="Castanera R."/>
            <person name="Culley D."/>
            <person name="Daum C."/>
            <person name="Ezra D."/>
            <person name="Gonzalez J."/>
            <person name="Henrissat B."/>
            <person name="Kuo A."/>
            <person name="Liang C."/>
            <person name="Lipzen A."/>
            <person name="Lutzoni F."/>
            <person name="Magnuson J."/>
            <person name="Mondo S."/>
            <person name="Nolan M."/>
            <person name="Ohm R."/>
            <person name="Pangilinan J."/>
            <person name="Park H.-J."/>
            <person name="Ramirez L."/>
            <person name="Alfaro M."/>
            <person name="Sun H."/>
            <person name="Tritt A."/>
            <person name="Yoshinaga Y."/>
            <person name="Zwiers L.-H."/>
            <person name="Turgeon B."/>
            <person name="Goodwin S."/>
            <person name="Spatafora J."/>
            <person name="Crous P."/>
            <person name="Grigoriev I."/>
        </authorList>
    </citation>
    <scope>NUCLEOTIDE SEQUENCE</scope>
    <source>
        <strain evidence="2">CBS 109.77</strain>
    </source>
</reference>
<dbReference type="Pfam" id="PF13517">
    <property type="entry name" value="FG-GAP_3"/>
    <property type="match status" value="2"/>
</dbReference>
<name>A0A6A6XSQ9_9PLEO</name>
<dbReference type="InterPro" id="IPR036514">
    <property type="entry name" value="SGNH_hydro_sf"/>
</dbReference>
<dbReference type="PANTHER" id="PTHR30383">
    <property type="entry name" value="THIOESTERASE 1/PROTEASE 1/LYSOPHOSPHOLIPASE L1"/>
    <property type="match status" value="1"/>
</dbReference>
<proteinExistence type="predicted"/>
<dbReference type="SUPFAM" id="SSF52266">
    <property type="entry name" value="SGNH hydrolase"/>
    <property type="match status" value="1"/>
</dbReference>
<dbReference type="InterPro" id="IPR028994">
    <property type="entry name" value="Integrin_alpha_N"/>
</dbReference>
<dbReference type="Pfam" id="PF00657">
    <property type="entry name" value="Lipase_GDSL"/>
    <property type="match status" value="1"/>
</dbReference>
<evidence type="ECO:0000256" key="1">
    <source>
        <dbReference type="ARBA" id="ARBA00022729"/>
    </source>
</evidence>
<accession>A0A6A6XSQ9</accession>
<keyword evidence="3" id="KW-1185">Reference proteome</keyword>
<organism evidence="2 3">
    <name type="scientific">Melanomma pulvis-pyrius CBS 109.77</name>
    <dbReference type="NCBI Taxonomy" id="1314802"/>
    <lineage>
        <taxon>Eukaryota</taxon>
        <taxon>Fungi</taxon>
        <taxon>Dikarya</taxon>
        <taxon>Ascomycota</taxon>
        <taxon>Pezizomycotina</taxon>
        <taxon>Dothideomycetes</taxon>
        <taxon>Pleosporomycetidae</taxon>
        <taxon>Pleosporales</taxon>
        <taxon>Melanommataceae</taxon>
        <taxon>Melanomma</taxon>
    </lineage>
</organism>
<dbReference type="Gene3D" id="3.40.50.1110">
    <property type="entry name" value="SGNH hydrolase"/>
    <property type="match status" value="1"/>
</dbReference>
<feature type="non-terminal residue" evidence="2">
    <location>
        <position position="1"/>
    </location>
</feature>
<dbReference type="AlphaFoldDB" id="A0A6A6XSQ9"/>
<evidence type="ECO:0000313" key="2">
    <source>
        <dbReference type="EMBL" id="KAF2798617.1"/>
    </source>
</evidence>
<dbReference type="PANTHER" id="PTHR30383:SF31">
    <property type="entry name" value="SGNH HYDROLASE-TYPE ESTERASE DOMAIN-CONTAINING PROTEIN-RELATED"/>
    <property type="match status" value="1"/>
</dbReference>
<evidence type="ECO:0000313" key="3">
    <source>
        <dbReference type="Proteomes" id="UP000799757"/>
    </source>
</evidence>
<gene>
    <name evidence="2" type="ORF">K505DRAFT_211748</name>
</gene>
<dbReference type="Gene3D" id="2.130.10.130">
    <property type="entry name" value="Integrin alpha, N-terminal"/>
    <property type="match status" value="1"/>
</dbReference>
<dbReference type="Proteomes" id="UP000799757">
    <property type="component" value="Unassembled WGS sequence"/>
</dbReference>
<dbReference type="InterPro" id="IPR001087">
    <property type="entry name" value="GDSL"/>
</dbReference>
<dbReference type="SUPFAM" id="SSF69318">
    <property type="entry name" value="Integrin alpha N-terminal domain"/>
    <property type="match status" value="2"/>
</dbReference>
<sequence length="818" mass="91033">WLRIMPLGASIVYGQNSNPTNGFRKPLRDYLRSKGYKVNMVGSQTSGTMADKQHEGYPGLRIAQIYDKLSASSARDSKPSVYLINAGTNDCQQNDQNMVRTIDHLRNLTTLAWQKSPHATIILSTLLASYNEDKAPVARQLKSEGNRIYLADMNDGFIQQSDMGGDGVHPTNAGYRKMAAVWADALRGAEFLGLLQEPDNTGTSDEDDSVGNTCDKVAGRADGPHRIMNGYGFDDGKYKHASVKLDHFAPKWLYSLGRDTSYVKRYDFAQLVNAGGATNPKAFLDEIVWWDRKPSSLDLWFYYWINNGGGEFEGPLSVPAPFDCPSNDIRWADVSDGISDYICVLEHTHVFVGINAGSKDDTHPTFMTIETDSPDHALPNYTGSQVRIADIDGDGRADYCLINIDGDIRCWRNGGLGYYSEYWQDMGVVLPSQGKAGEKIRLIDINGDGRADWVWVGDKGETAIMTNVRGEGPDKPREGMRPYWLVSESAHVGQSDTGIRDNIKFGRVVVKDVSGRLDYVYLEPRIRDKDIEYTVQVWQNNGSGGSKRRSDANRFGDMTGEGRDDYLQIYSNGEVYMFGNVGTLGQWKDRGIIYDLGDIEDRRFVHIADMNGDGYGDLVVVRRDTGIITIHLNTYDGKGGPITFAAPTQDTRYNCAQQGWVPGLFDLAVRFADINGDGRDDYLCIDQDGRTEAILNLPSGPKPLAQIKASETYDRENLRYADVNGDGLADLLWVEKFTGDVTVWYNKGLRTEADRPNLKGSIVEWSKEGVLYFGQTRGPNEYFMDYDGDGRADLVRVAPYDNTGDVYLNKCPTTGGDD</sequence>
<dbReference type="InterPro" id="IPR051532">
    <property type="entry name" value="Ester_Hydrolysis_Enzymes"/>
</dbReference>
<dbReference type="GO" id="GO:0004622">
    <property type="term" value="F:phosphatidylcholine lysophospholipase activity"/>
    <property type="evidence" value="ECO:0007669"/>
    <property type="project" value="TreeGrafter"/>
</dbReference>
<protein>
    <submittedName>
        <fullName evidence="2">Carbohydrate esterase family 3 protein</fullName>
    </submittedName>
</protein>
<keyword evidence="1" id="KW-0732">Signal</keyword>
<feature type="non-terminal residue" evidence="2">
    <location>
        <position position="818"/>
    </location>
</feature>